<name>A0AAE1SCF4_9SOLA</name>
<sequence>MGVLFTLPTITAITYNSQGSISDDELIERVTELAVLVQNSRDILTDKDSLQEAMSKFPGFPCSGLESQIAYSGGEVVGQFLRDKDKKSRRQTRETRFILGKVILDTIAPGVIPGSEVIRHTLVKVDAQLSKDATEENIGGSVEFKKRKFVCEDDNQPNTSYEIKHNRAEKRKSVIAKQSKE</sequence>
<accession>A0AAE1SCF4</accession>
<evidence type="ECO:0000313" key="2">
    <source>
        <dbReference type="EMBL" id="KAK4368203.1"/>
    </source>
</evidence>
<evidence type="ECO:0000313" key="3">
    <source>
        <dbReference type="Proteomes" id="UP001291623"/>
    </source>
</evidence>
<feature type="region of interest" description="Disordered" evidence="1">
    <location>
        <begin position="154"/>
        <end position="181"/>
    </location>
</feature>
<organism evidence="2 3">
    <name type="scientific">Anisodus tanguticus</name>
    <dbReference type="NCBI Taxonomy" id="243964"/>
    <lineage>
        <taxon>Eukaryota</taxon>
        <taxon>Viridiplantae</taxon>
        <taxon>Streptophyta</taxon>
        <taxon>Embryophyta</taxon>
        <taxon>Tracheophyta</taxon>
        <taxon>Spermatophyta</taxon>
        <taxon>Magnoliopsida</taxon>
        <taxon>eudicotyledons</taxon>
        <taxon>Gunneridae</taxon>
        <taxon>Pentapetalae</taxon>
        <taxon>asterids</taxon>
        <taxon>lamiids</taxon>
        <taxon>Solanales</taxon>
        <taxon>Solanaceae</taxon>
        <taxon>Solanoideae</taxon>
        <taxon>Hyoscyameae</taxon>
        <taxon>Anisodus</taxon>
    </lineage>
</organism>
<protein>
    <submittedName>
        <fullName evidence="2">Uncharacterized protein</fullName>
    </submittedName>
</protein>
<dbReference type="AlphaFoldDB" id="A0AAE1SCF4"/>
<reference evidence="2" key="1">
    <citation type="submission" date="2023-12" db="EMBL/GenBank/DDBJ databases">
        <title>Genome assembly of Anisodus tanguticus.</title>
        <authorList>
            <person name="Wang Y.-J."/>
        </authorList>
    </citation>
    <scope>NUCLEOTIDE SEQUENCE</scope>
    <source>
        <strain evidence="2">KB-2021</strain>
        <tissue evidence="2">Leaf</tissue>
    </source>
</reference>
<dbReference type="EMBL" id="JAVYJV010000006">
    <property type="protein sequence ID" value="KAK4368203.1"/>
    <property type="molecule type" value="Genomic_DNA"/>
</dbReference>
<gene>
    <name evidence="2" type="ORF">RND71_011995</name>
</gene>
<proteinExistence type="predicted"/>
<keyword evidence="3" id="KW-1185">Reference proteome</keyword>
<evidence type="ECO:0000256" key="1">
    <source>
        <dbReference type="SAM" id="MobiDB-lite"/>
    </source>
</evidence>
<dbReference type="Proteomes" id="UP001291623">
    <property type="component" value="Unassembled WGS sequence"/>
</dbReference>
<comment type="caution">
    <text evidence="2">The sequence shown here is derived from an EMBL/GenBank/DDBJ whole genome shotgun (WGS) entry which is preliminary data.</text>
</comment>